<dbReference type="GO" id="GO:0016579">
    <property type="term" value="P:protein deubiquitination"/>
    <property type="evidence" value="ECO:0007669"/>
    <property type="project" value="InterPro"/>
</dbReference>
<evidence type="ECO:0000256" key="7">
    <source>
        <dbReference type="ARBA" id="ARBA00022801"/>
    </source>
</evidence>
<reference evidence="16" key="2">
    <citation type="submission" date="2022-10" db="EMBL/GenBank/DDBJ databases">
        <authorList>
            <consortium name="ENA_rothamsted_submissions"/>
            <consortium name="culmorum"/>
            <person name="King R."/>
        </authorList>
    </citation>
    <scope>NUCLEOTIDE SEQUENCE</scope>
</reference>
<evidence type="ECO:0000259" key="15">
    <source>
        <dbReference type="PROSITE" id="PS50235"/>
    </source>
</evidence>
<feature type="compositionally biased region" description="Low complexity" evidence="14">
    <location>
        <begin position="823"/>
        <end position="845"/>
    </location>
</feature>
<dbReference type="InterPro" id="IPR001394">
    <property type="entry name" value="Peptidase_C19_UCH"/>
</dbReference>
<dbReference type="GO" id="GO:0006508">
    <property type="term" value="P:proteolysis"/>
    <property type="evidence" value="ECO:0007669"/>
    <property type="project" value="UniProtKB-KW"/>
</dbReference>
<proteinExistence type="inferred from homology"/>
<dbReference type="InterPro" id="IPR018200">
    <property type="entry name" value="USP_CS"/>
</dbReference>
<evidence type="ECO:0000313" key="17">
    <source>
        <dbReference type="Proteomes" id="UP001153620"/>
    </source>
</evidence>
<feature type="compositionally biased region" description="Low complexity" evidence="14">
    <location>
        <begin position="853"/>
        <end position="876"/>
    </location>
</feature>
<evidence type="ECO:0000256" key="5">
    <source>
        <dbReference type="ARBA" id="ARBA00022670"/>
    </source>
</evidence>
<dbReference type="FunFam" id="3.90.70.10:FF:000119">
    <property type="entry name" value="Ubiquitin specific peptidase 36"/>
    <property type="match status" value="1"/>
</dbReference>
<protein>
    <recommendedName>
        <fullName evidence="9">Ubiquitin carboxyl-terminal hydrolase 36</fullName>
        <ecNumber evidence="4">3.4.19.12</ecNumber>
    </recommendedName>
    <alternativeName>
        <fullName evidence="12">Deubiquitinating enzyme 36</fullName>
    </alternativeName>
    <alternativeName>
        <fullName evidence="11">Protein scrawny</fullName>
    </alternativeName>
    <alternativeName>
        <fullName evidence="10">Ubiquitin thioesterase 36</fullName>
    </alternativeName>
    <alternativeName>
        <fullName evidence="13">Ubiquitin-specific-processing protease 36</fullName>
    </alternativeName>
</protein>
<organism evidence="16 17">
    <name type="scientific">Chironomus riparius</name>
    <dbReference type="NCBI Taxonomy" id="315576"/>
    <lineage>
        <taxon>Eukaryota</taxon>
        <taxon>Metazoa</taxon>
        <taxon>Ecdysozoa</taxon>
        <taxon>Arthropoda</taxon>
        <taxon>Hexapoda</taxon>
        <taxon>Insecta</taxon>
        <taxon>Pterygota</taxon>
        <taxon>Neoptera</taxon>
        <taxon>Endopterygota</taxon>
        <taxon>Diptera</taxon>
        <taxon>Nematocera</taxon>
        <taxon>Chironomoidea</taxon>
        <taxon>Chironomidae</taxon>
        <taxon>Chironominae</taxon>
        <taxon>Chironomus</taxon>
    </lineage>
</organism>
<gene>
    <name evidence="16" type="ORF">CHIRRI_LOCUS8540</name>
</gene>
<feature type="compositionally biased region" description="Polar residues" evidence="14">
    <location>
        <begin position="79"/>
        <end position="94"/>
    </location>
</feature>
<evidence type="ECO:0000256" key="4">
    <source>
        <dbReference type="ARBA" id="ARBA00012759"/>
    </source>
</evidence>
<name>A0A9N9RXI4_9DIPT</name>
<dbReference type="Gene3D" id="3.90.70.10">
    <property type="entry name" value="Cysteine proteinases"/>
    <property type="match status" value="1"/>
</dbReference>
<accession>A0A9N9RXI4</accession>
<feature type="region of interest" description="Disordered" evidence="14">
    <location>
        <begin position="785"/>
        <end position="808"/>
    </location>
</feature>
<evidence type="ECO:0000256" key="12">
    <source>
        <dbReference type="ARBA" id="ARBA00042420"/>
    </source>
</evidence>
<feature type="domain" description="USP" evidence="15">
    <location>
        <begin position="140"/>
        <end position="450"/>
    </location>
</feature>
<evidence type="ECO:0000256" key="8">
    <source>
        <dbReference type="ARBA" id="ARBA00022807"/>
    </source>
</evidence>
<feature type="compositionally biased region" description="Low complexity" evidence="14">
    <location>
        <begin position="539"/>
        <end position="561"/>
    </location>
</feature>
<evidence type="ECO:0000256" key="1">
    <source>
        <dbReference type="ARBA" id="ARBA00000707"/>
    </source>
</evidence>
<evidence type="ECO:0000256" key="14">
    <source>
        <dbReference type="SAM" id="MobiDB-lite"/>
    </source>
</evidence>
<dbReference type="InterPro" id="IPR028889">
    <property type="entry name" value="USP"/>
</dbReference>
<keyword evidence="5" id="KW-0645">Protease</keyword>
<feature type="region of interest" description="Disordered" evidence="14">
    <location>
        <begin position="820"/>
        <end position="876"/>
    </location>
</feature>
<dbReference type="PROSITE" id="PS00972">
    <property type="entry name" value="USP_1"/>
    <property type="match status" value="1"/>
</dbReference>
<dbReference type="PANTHER" id="PTHR24006">
    <property type="entry name" value="UBIQUITIN CARBOXYL-TERMINAL HYDROLASE"/>
    <property type="match status" value="1"/>
</dbReference>
<feature type="compositionally biased region" description="Low complexity" evidence="14">
    <location>
        <begin position="95"/>
        <end position="108"/>
    </location>
</feature>
<feature type="compositionally biased region" description="Polar residues" evidence="14">
    <location>
        <begin position="482"/>
        <end position="494"/>
    </location>
</feature>
<dbReference type="AlphaFoldDB" id="A0A9N9RXI4"/>
<feature type="compositionally biased region" description="Low complexity" evidence="14">
    <location>
        <begin position="785"/>
        <end position="795"/>
    </location>
</feature>
<dbReference type="GO" id="GO:0004843">
    <property type="term" value="F:cysteine-type deubiquitinase activity"/>
    <property type="evidence" value="ECO:0007669"/>
    <property type="project" value="UniProtKB-EC"/>
</dbReference>
<keyword evidence="8" id="KW-0788">Thiol protease</keyword>
<dbReference type="GO" id="GO:0005829">
    <property type="term" value="C:cytosol"/>
    <property type="evidence" value="ECO:0007669"/>
    <property type="project" value="TreeGrafter"/>
</dbReference>
<keyword evidence="17" id="KW-1185">Reference proteome</keyword>
<evidence type="ECO:0000256" key="6">
    <source>
        <dbReference type="ARBA" id="ARBA00022786"/>
    </source>
</evidence>
<dbReference type="InterPro" id="IPR038765">
    <property type="entry name" value="Papain-like_cys_pep_sf"/>
</dbReference>
<dbReference type="EMBL" id="OU895878">
    <property type="protein sequence ID" value="CAG9805671.1"/>
    <property type="molecule type" value="Genomic_DNA"/>
</dbReference>
<dbReference type="GO" id="GO:0005730">
    <property type="term" value="C:nucleolus"/>
    <property type="evidence" value="ECO:0007669"/>
    <property type="project" value="UniProtKB-SubCell"/>
</dbReference>
<dbReference type="EC" id="3.4.19.12" evidence="4"/>
<evidence type="ECO:0000256" key="9">
    <source>
        <dbReference type="ARBA" id="ARBA00039432"/>
    </source>
</evidence>
<evidence type="ECO:0000256" key="13">
    <source>
        <dbReference type="ARBA" id="ARBA00043009"/>
    </source>
</evidence>
<dbReference type="SUPFAM" id="SSF54001">
    <property type="entry name" value="Cysteine proteinases"/>
    <property type="match status" value="1"/>
</dbReference>
<reference evidence="16" key="1">
    <citation type="submission" date="2022-01" db="EMBL/GenBank/DDBJ databases">
        <authorList>
            <person name="King R."/>
        </authorList>
    </citation>
    <scope>NUCLEOTIDE SEQUENCE</scope>
</reference>
<keyword evidence="6" id="KW-0833">Ubl conjugation pathway</keyword>
<dbReference type="PROSITE" id="PS50235">
    <property type="entry name" value="USP_3"/>
    <property type="match status" value="1"/>
</dbReference>
<feature type="region of interest" description="Disordered" evidence="14">
    <location>
        <begin position="79"/>
        <end position="112"/>
    </location>
</feature>
<comment type="subcellular location">
    <subcellularLocation>
        <location evidence="2">Nucleus</location>
        <location evidence="2">Nucleolus</location>
    </subcellularLocation>
</comment>
<dbReference type="InterPro" id="IPR050164">
    <property type="entry name" value="Peptidase_C19"/>
</dbReference>
<evidence type="ECO:0000256" key="10">
    <source>
        <dbReference type="ARBA" id="ARBA00041300"/>
    </source>
</evidence>
<dbReference type="Pfam" id="PF00443">
    <property type="entry name" value="UCH"/>
    <property type="match status" value="1"/>
</dbReference>
<comment type="similarity">
    <text evidence="3">Belongs to the peptidase C19 family.</text>
</comment>
<evidence type="ECO:0000256" key="3">
    <source>
        <dbReference type="ARBA" id="ARBA00009085"/>
    </source>
</evidence>
<feature type="compositionally biased region" description="Basic and acidic residues" evidence="14">
    <location>
        <begin position="567"/>
        <end position="591"/>
    </location>
</feature>
<feature type="region of interest" description="Disordered" evidence="14">
    <location>
        <begin position="482"/>
        <end position="641"/>
    </location>
</feature>
<sequence>MPAILKENITKLNENLTQSFKQKSEKENYENHPTPTVKQVLSAKIEYEEIPNYTNTLSSLQTKYIILKPNQQPLNVQHANSKPQLTSNEKNINGSSTSLSSCSSSTTSKLPQPKRILFPKDKIQIGWNHGGNSRNWSSGCGFNNIGNTCYLNSALQAFFHVPALAQWLISDREHREKSPCKDNSQCIICAMSNTLLSTQRPNINSFTPSNITNRLSHICKHLTLGRQEDAHEFLRYLIEKMEKAYLLRFRNESFFKDMDQYSKETTPLNQILGGYLRSTVTCFSCHHESVTFQHFQDLPLDISRVGSLTEAIQGYFSKENLEECGYKCESCKKRVSASKRFSLERAPAVLCIQLKRFTAMGGKLSKHINISEKLNLQKYLSKSSDLNQNSLYRFVSMVTHLGGSSSGGHYTAVGMGPNGNFYHFDDSRVSSIPIDSALRGNAYVLFYELVQSTTKSYESSMHNGHSIFHENGHTYVKNGLEINTNGASKSNGNNHYEKVRENDSSFSKPNLPKLIPSHLIKHSHQLQQQNRQKESEQPSSSSKNDSNNKNFNSWNGNSKNSVHNGNGKRDESELEQDQKNDIGIKRLKIERSPLPSVPRLSEDDDLKMPTTSNNISLPPTLPSKPKSLVPYDDDEEEEPPTICRTTSGIFIETNIKDTKIKAPSKQGSTISTKASISKTTELQQKAEQQQNNNNNSNNVIVARIDDAISQLKKLNHSGYGTSNVLSWGNKPTNMNKEVVRDQTEERKRHMIDEDEEEMDRGRVKKIKYNNYSPIKGKLPNPFNDHQNMNNNNNNGYNGGNQNGYDKYNDRQVHNNFQRRHSFNHSNNSSQNNNGYNSGKNFNNNRNFHKDYKYNNNHNHNNNNRFSRNNNQFNYRR</sequence>
<evidence type="ECO:0000313" key="16">
    <source>
        <dbReference type="EMBL" id="CAG9805671.1"/>
    </source>
</evidence>
<dbReference type="PANTHER" id="PTHR24006:SF758">
    <property type="entry name" value="UBIQUITIN CARBOXYL-TERMINAL HYDROLASE 36"/>
    <property type="match status" value="1"/>
</dbReference>
<evidence type="ECO:0000256" key="11">
    <source>
        <dbReference type="ARBA" id="ARBA00042154"/>
    </source>
</evidence>
<dbReference type="OrthoDB" id="420187at2759"/>
<dbReference type="GO" id="GO:0042981">
    <property type="term" value="P:regulation of apoptotic process"/>
    <property type="evidence" value="ECO:0007669"/>
    <property type="project" value="TreeGrafter"/>
</dbReference>
<comment type="catalytic activity">
    <reaction evidence="1">
        <text>Thiol-dependent hydrolysis of ester, thioester, amide, peptide and isopeptide bonds formed by the C-terminal Gly of ubiquitin (a 76-residue protein attached to proteins as an intracellular targeting signal).</text>
        <dbReference type="EC" id="3.4.19.12"/>
    </reaction>
</comment>
<dbReference type="Proteomes" id="UP001153620">
    <property type="component" value="Chromosome 2"/>
</dbReference>
<keyword evidence="7" id="KW-0378">Hydrolase</keyword>
<evidence type="ECO:0000256" key="2">
    <source>
        <dbReference type="ARBA" id="ARBA00004604"/>
    </source>
</evidence>